<sequence length="353" mass="39061">MMGLDSSVAFMVLGVVVLLVVLLARQCSAQRRELIRAARLNSFLRTLSHADRMILRVQSDAELWREACDICVDTGKSVLASVYVLDGMLVHRVASAGPAVKLLENVPQTLDMNTPELRGTYTAQVLFDGVRLVSNDYVLDPRAGRWREEAVAQGVRAIAWIPLRRAGSVVAALMLCADQRDYFDAELLRSLDELGEDLSLALDGIERNRERLAAQLQVEAGLDRFRALFNCAPVPMAILSIAERRILEVNDALCSWYGMDRADIIGSVSSAHAYGLVPEDREQFYRTLNADGKVRNLVLRVRDAQGTEHQEVFNAKPIEYLGQACCLVTSVNLQWIYGRGGEGARSNAPNFPG</sequence>
<protein>
    <submittedName>
        <fullName evidence="2">PAS domain S-box-containing protein</fullName>
    </submittedName>
</protein>
<dbReference type="InterPro" id="IPR003018">
    <property type="entry name" value="GAF"/>
</dbReference>
<name>A0A4R6QRZ5_9BURK</name>
<dbReference type="NCBIfam" id="TIGR00229">
    <property type="entry name" value="sensory_box"/>
    <property type="match status" value="1"/>
</dbReference>
<dbReference type="Gene3D" id="3.30.450.40">
    <property type="match status" value="1"/>
</dbReference>
<dbReference type="AlphaFoldDB" id="A0A4R6QRZ5"/>
<dbReference type="InParanoid" id="A0A4R6QRZ5"/>
<feature type="domain" description="PAS" evidence="1">
    <location>
        <begin position="223"/>
        <end position="289"/>
    </location>
</feature>
<accession>A0A4R6QRZ5</accession>
<dbReference type="OrthoDB" id="9152656at2"/>
<proteinExistence type="predicted"/>
<dbReference type="InterPro" id="IPR000014">
    <property type="entry name" value="PAS"/>
</dbReference>
<dbReference type="SUPFAM" id="SSF55785">
    <property type="entry name" value="PYP-like sensor domain (PAS domain)"/>
    <property type="match status" value="1"/>
</dbReference>
<dbReference type="SMART" id="SM00091">
    <property type="entry name" value="PAS"/>
    <property type="match status" value="1"/>
</dbReference>
<dbReference type="EMBL" id="SNXS01000001">
    <property type="protein sequence ID" value="TDP74390.1"/>
    <property type="molecule type" value="Genomic_DNA"/>
</dbReference>
<keyword evidence="3" id="KW-1185">Reference proteome</keyword>
<evidence type="ECO:0000313" key="2">
    <source>
        <dbReference type="EMBL" id="TDP74390.1"/>
    </source>
</evidence>
<dbReference type="Proteomes" id="UP000295361">
    <property type="component" value="Unassembled WGS sequence"/>
</dbReference>
<dbReference type="Pfam" id="PF13188">
    <property type="entry name" value="PAS_8"/>
    <property type="match status" value="1"/>
</dbReference>
<organism evidence="2 3">
    <name type="scientific">Roseateles toxinivorans</name>
    <dbReference type="NCBI Taxonomy" id="270368"/>
    <lineage>
        <taxon>Bacteria</taxon>
        <taxon>Pseudomonadati</taxon>
        <taxon>Pseudomonadota</taxon>
        <taxon>Betaproteobacteria</taxon>
        <taxon>Burkholderiales</taxon>
        <taxon>Sphaerotilaceae</taxon>
        <taxon>Roseateles</taxon>
    </lineage>
</organism>
<dbReference type="CDD" id="cd00130">
    <property type="entry name" value="PAS"/>
    <property type="match status" value="1"/>
</dbReference>
<evidence type="ECO:0000313" key="3">
    <source>
        <dbReference type="Proteomes" id="UP000295361"/>
    </source>
</evidence>
<evidence type="ECO:0000259" key="1">
    <source>
        <dbReference type="SMART" id="SM00091"/>
    </source>
</evidence>
<dbReference type="RefSeq" id="WP_133699021.1">
    <property type="nucleotide sequence ID" value="NZ_SNXS01000001.1"/>
</dbReference>
<comment type="caution">
    <text evidence="2">The sequence shown here is derived from an EMBL/GenBank/DDBJ whole genome shotgun (WGS) entry which is preliminary data.</text>
</comment>
<gene>
    <name evidence="2" type="ORF">DES47_101448</name>
</gene>
<reference evidence="2 3" key="1">
    <citation type="submission" date="2019-03" db="EMBL/GenBank/DDBJ databases">
        <title>Genomic Encyclopedia of Type Strains, Phase IV (KMG-IV): sequencing the most valuable type-strain genomes for metagenomic binning, comparative biology and taxonomic classification.</title>
        <authorList>
            <person name="Goeker M."/>
        </authorList>
    </citation>
    <scope>NUCLEOTIDE SEQUENCE [LARGE SCALE GENOMIC DNA]</scope>
    <source>
        <strain evidence="2 3">DSM 16998</strain>
    </source>
</reference>
<dbReference type="InterPro" id="IPR035965">
    <property type="entry name" value="PAS-like_dom_sf"/>
</dbReference>
<dbReference type="Pfam" id="PF13185">
    <property type="entry name" value="GAF_2"/>
    <property type="match status" value="1"/>
</dbReference>
<dbReference type="Gene3D" id="3.30.450.20">
    <property type="entry name" value="PAS domain"/>
    <property type="match status" value="1"/>
</dbReference>
<dbReference type="SUPFAM" id="SSF55781">
    <property type="entry name" value="GAF domain-like"/>
    <property type="match status" value="1"/>
</dbReference>
<dbReference type="InterPro" id="IPR029016">
    <property type="entry name" value="GAF-like_dom_sf"/>
</dbReference>